<dbReference type="PANTHER" id="PTHR15924">
    <property type="entry name" value="CLE"/>
    <property type="match status" value="1"/>
</dbReference>
<dbReference type="AlphaFoldDB" id="A0A8J4V9S1"/>
<keyword evidence="3" id="KW-1185">Reference proteome</keyword>
<comment type="caution">
    <text evidence="2">The sequence shown here is derived from an EMBL/GenBank/DDBJ whole genome shotgun (WGS) entry which is preliminary data.</text>
</comment>
<dbReference type="EMBL" id="AJWJ01000061">
    <property type="protein sequence ID" value="KAF2076409.1"/>
    <property type="molecule type" value="Genomic_DNA"/>
</dbReference>
<dbReference type="Pfam" id="PF10036">
    <property type="entry name" value="RLL"/>
    <property type="match status" value="1"/>
</dbReference>
<evidence type="ECO:0000256" key="1">
    <source>
        <dbReference type="SAM" id="MobiDB-lite"/>
    </source>
</evidence>
<name>A0A8J4V9S1_9MYCE</name>
<dbReference type="Proteomes" id="UP000695562">
    <property type="component" value="Unassembled WGS sequence"/>
</dbReference>
<gene>
    <name evidence="2" type="ORF">CYY_002266</name>
</gene>
<evidence type="ECO:0000313" key="2">
    <source>
        <dbReference type="EMBL" id="KAF2076409.1"/>
    </source>
</evidence>
<dbReference type="InterPro" id="IPR019265">
    <property type="entry name" value="RTRAF"/>
</dbReference>
<organism evidence="2 3">
    <name type="scientific">Polysphondylium violaceum</name>
    <dbReference type="NCBI Taxonomy" id="133409"/>
    <lineage>
        <taxon>Eukaryota</taxon>
        <taxon>Amoebozoa</taxon>
        <taxon>Evosea</taxon>
        <taxon>Eumycetozoa</taxon>
        <taxon>Dictyostelia</taxon>
        <taxon>Dictyosteliales</taxon>
        <taxon>Dictyosteliaceae</taxon>
        <taxon>Polysphondylium</taxon>
    </lineage>
</organism>
<sequence length="279" mass="32170">MSALLLKKLNVLRYSHSVAISLQDRDTFISIVSYLLENYLDNVHSAKELLSSSTDSNWEISLKKFFNENGFIDIQDASSIQDRERCLHFLADQAIKASYKKNSEQIHETKYKCLQTMKFKGFEFDKEELSQYIIKLAKLFNVKIIDDKTKLDNIMAMIIRIAKRKMDEVDFIKEKEKEKETKSDTNNNNNSNNNVTTTAQPTITSTYKDNSKNEIVNNNIFPLGFDFQDDKMNTAATILRLLYVSDLRELQTKINQVLATVQSYTADPQTNFKLGVVGR</sequence>
<evidence type="ECO:0000313" key="3">
    <source>
        <dbReference type="Proteomes" id="UP000695562"/>
    </source>
</evidence>
<protein>
    <submittedName>
        <fullName evidence="2">Uncharacterized protein</fullName>
    </submittedName>
</protein>
<reference evidence="2" key="1">
    <citation type="submission" date="2020-01" db="EMBL/GenBank/DDBJ databases">
        <title>Development of genomics and gene disruption for Polysphondylium violaceum indicates a role for the polyketide synthase stlB in stalk morphogenesis.</title>
        <authorList>
            <person name="Narita B."/>
            <person name="Kawabe Y."/>
            <person name="Kin K."/>
            <person name="Saito T."/>
            <person name="Gibbs R."/>
            <person name="Kuspa A."/>
            <person name="Muzny D."/>
            <person name="Queller D."/>
            <person name="Richards S."/>
            <person name="Strassman J."/>
            <person name="Sucgang R."/>
            <person name="Worley K."/>
            <person name="Schaap P."/>
        </authorList>
    </citation>
    <scope>NUCLEOTIDE SEQUENCE</scope>
    <source>
        <strain evidence="2">QSvi11</strain>
    </source>
</reference>
<dbReference type="OrthoDB" id="514167at2759"/>
<accession>A0A8J4V9S1</accession>
<feature type="region of interest" description="Disordered" evidence="1">
    <location>
        <begin position="176"/>
        <end position="206"/>
    </location>
</feature>
<feature type="compositionally biased region" description="Low complexity" evidence="1">
    <location>
        <begin position="184"/>
        <end position="198"/>
    </location>
</feature>
<proteinExistence type="predicted"/>